<name>A0A317DYL0_9PROT</name>
<evidence type="ECO:0000256" key="1">
    <source>
        <dbReference type="ARBA" id="ARBA00006484"/>
    </source>
</evidence>
<accession>A0A317DYL0</accession>
<dbReference type="Proteomes" id="UP000245461">
    <property type="component" value="Unassembled WGS sequence"/>
</dbReference>
<comment type="caution">
    <text evidence="4">The sequence shown here is derived from an EMBL/GenBank/DDBJ whole genome shotgun (WGS) entry which is preliminary data.</text>
</comment>
<dbReference type="RefSeq" id="WP_109907423.1">
    <property type="nucleotide sequence ID" value="NZ_QGLE01000011.1"/>
</dbReference>
<dbReference type="SUPFAM" id="SSF51735">
    <property type="entry name" value="NAD(P)-binding Rossmann-fold domains"/>
    <property type="match status" value="1"/>
</dbReference>
<evidence type="ECO:0000256" key="3">
    <source>
        <dbReference type="SAM" id="Phobius"/>
    </source>
</evidence>
<dbReference type="InterPro" id="IPR036291">
    <property type="entry name" value="NAD(P)-bd_dom_sf"/>
</dbReference>
<dbReference type="OrthoDB" id="154414at2"/>
<dbReference type="Gene3D" id="3.40.50.720">
    <property type="entry name" value="NAD(P)-binding Rossmann-like Domain"/>
    <property type="match status" value="1"/>
</dbReference>
<dbReference type="InterPro" id="IPR051122">
    <property type="entry name" value="SDR_DHRS6-like"/>
</dbReference>
<reference evidence="4 5" key="1">
    <citation type="submission" date="2018-05" db="EMBL/GenBank/DDBJ databases">
        <title>Zavarzinia sp. HR-AS.</title>
        <authorList>
            <person name="Lee Y."/>
            <person name="Jeon C.O."/>
        </authorList>
    </citation>
    <scope>NUCLEOTIDE SEQUENCE [LARGE SCALE GENOMIC DNA]</scope>
    <source>
        <strain evidence="4 5">HR-AS</strain>
    </source>
</reference>
<dbReference type="PANTHER" id="PTHR43477">
    <property type="entry name" value="DIHYDROANTICAPSIN 7-DEHYDROGENASE"/>
    <property type="match status" value="1"/>
</dbReference>
<gene>
    <name evidence="4" type="ORF">DKG74_17270</name>
</gene>
<dbReference type="PANTHER" id="PTHR43477:SF1">
    <property type="entry name" value="DIHYDROANTICAPSIN 7-DEHYDROGENASE"/>
    <property type="match status" value="1"/>
</dbReference>
<dbReference type="PRINTS" id="PR00081">
    <property type="entry name" value="GDHRDH"/>
</dbReference>
<dbReference type="InterPro" id="IPR002347">
    <property type="entry name" value="SDR_fam"/>
</dbReference>
<dbReference type="EMBL" id="QGLE01000011">
    <property type="protein sequence ID" value="PWR19541.1"/>
    <property type="molecule type" value="Genomic_DNA"/>
</dbReference>
<evidence type="ECO:0000256" key="2">
    <source>
        <dbReference type="ARBA" id="ARBA00023002"/>
    </source>
</evidence>
<dbReference type="Pfam" id="PF13561">
    <property type="entry name" value="adh_short_C2"/>
    <property type="match status" value="1"/>
</dbReference>
<dbReference type="GO" id="GO:0016491">
    <property type="term" value="F:oxidoreductase activity"/>
    <property type="evidence" value="ECO:0007669"/>
    <property type="project" value="UniProtKB-KW"/>
</dbReference>
<dbReference type="AlphaFoldDB" id="A0A317DYL0"/>
<keyword evidence="3" id="KW-1133">Transmembrane helix</keyword>
<keyword evidence="2" id="KW-0560">Oxidoreductase</keyword>
<organism evidence="4 5">
    <name type="scientific">Zavarzinia aquatilis</name>
    <dbReference type="NCBI Taxonomy" id="2211142"/>
    <lineage>
        <taxon>Bacteria</taxon>
        <taxon>Pseudomonadati</taxon>
        <taxon>Pseudomonadota</taxon>
        <taxon>Alphaproteobacteria</taxon>
        <taxon>Rhodospirillales</taxon>
        <taxon>Zavarziniaceae</taxon>
        <taxon>Zavarzinia</taxon>
    </lineage>
</organism>
<comment type="similarity">
    <text evidence="1">Belongs to the short-chain dehydrogenases/reductases (SDR) family.</text>
</comment>
<keyword evidence="3" id="KW-0812">Transmembrane</keyword>
<evidence type="ECO:0000313" key="5">
    <source>
        <dbReference type="Proteomes" id="UP000245461"/>
    </source>
</evidence>
<proteinExistence type="inferred from homology"/>
<keyword evidence="3" id="KW-0472">Membrane</keyword>
<protein>
    <submittedName>
        <fullName evidence="4">Short-chain dehydrogenase</fullName>
    </submittedName>
</protein>
<feature type="transmembrane region" description="Helical" evidence="3">
    <location>
        <begin position="6"/>
        <end position="33"/>
    </location>
</feature>
<sequence>MSGTAVVVGASGAFGGAIVARLIAAGLTVVAVARSLRGLETLIGNHPGVIPCTADIGDDEAIPRIAAALPPGPVRIAVHGPGLSSPGSVTTVATDALAQAVNLKAGGFLRLARAVDGRLEAGSRLVAIAGHYGLEPTAYAAAPGVANAALIALSRQISLALGARGITAHAIAPGPADTDRLRRIAEAEAVRQGTTAETILDNMRAESSTGVFTNPEDVAWAVALLLAPEAAAMTGSTLMLDAGRRRGLP</sequence>
<evidence type="ECO:0000313" key="4">
    <source>
        <dbReference type="EMBL" id="PWR19541.1"/>
    </source>
</evidence>
<keyword evidence="5" id="KW-1185">Reference proteome</keyword>